<comment type="similarity">
    <text evidence="2 7">Belongs to the glycosyl hydrolase 43 family.</text>
</comment>
<sequence>MITYIVAFALCSISLFTNCSKSAAPDQHVPDTLSTLLYKNPVFQPVLADPSVVFDAKSSNFYAYGTQDNWADGQGSRMVPILESKNLVDWKVVGSAFNKRPDWKKDGGIWAPDINYVNGEYYLYYSLSTWGDPDPAVGLAIAKTPLGPFEDQGKLFSSLEVNVPNSIDPFYYAENNKQYIFWGSFSSAPEQGTFAIELNSDGKSVKNINEKTKIAAGDFEAVMIHKRDDFYYFFGSKGSCCEGANSKYHVLVARSENLLGPYLDKSGKDIRERGAGTAFLKGNSVFVGTGHNASIVTDKNNKDWLLYHGIDKNQGTLSNGTSRRVLLLDEVRWENGWPIIQNGTSSTEAVQRPVF</sequence>
<evidence type="ECO:0000256" key="2">
    <source>
        <dbReference type="ARBA" id="ARBA00009865"/>
    </source>
</evidence>
<comment type="pathway">
    <text evidence="1">Glycan metabolism; L-arabinan degradation.</text>
</comment>
<dbReference type="InterPro" id="IPR006710">
    <property type="entry name" value="Glyco_hydro_43"/>
</dbReference>
<dbReference type="EMBL" id="PRDK01000005">
    <property type="protein sequence ID" value="MBE8714089.1"/>
    <property type="molecule type" value="Genomic_DNA"/>
</dbReference>
<protein>
    <submittedName>
        <fullName evidence="9">Arabinan endo-1,5-alpha-L-arabinosidase</fullName>
    </submittedName>
</protein>
<feature type="signal peptide" evidence="8">
    <location>
        <begin position="1"/>
        <end position="23"/>
    </location>
</feature>
<keyword evidence="8" id="KW-0732">Signal</keyword>
<organism evidence="9 10">
    <name type="scientific">Sphingobacterium hungaricum</name>
    <dbReference type="NCBI Taxonomy" id="2082723"/>
    <lineage>
        <taxon>Bacteria</taxon>
        <taxon>Pseudomonadati</taxon>
        <taxon>Bacteroidota</taxon>
        <taxon>Sphingobacteriia</taxon>
        <taxon>Sphingobacteriales</taxon>
        <taxon>Sphingobacteriaceae</taxon>
        <taxon>Sphingobacterium</taxon>
    </lineage>
</organism>
<dbReference type="GO" id="GO:0004553">
    <property type="term" value="F:hydrolase activity, hydrolyzing O-glycosyl compounds"/>
    <property type="evidence" value="ECO:0007669"/>
    <property type="project" value="InterPro"/>
</dbReference>
<reference evidence="9" key="1">
    <citation type="submission" date="2018-02" db="EMBL/GenBank/DDBJ databases">
        <authorList>
            <person name="Vasarhelyi B.M."/>
            <person name="Deshmukh S."/>
            <person name="Balint B."/>
            <person name="Kukolya J."/>
        </authorList>
    </citation>
    <scope>NUCLEOTIDE SEQUENCE</scope>
    <source>
        <strain evidence="9">KB22</strain>
    </source>
</reference>
<dbReference type="InterPro" id="IPR023296">
    <property type="entry name" value="Glyco_hydro_beta-prop_sf"/>
</dbReference>
<gene>
    <name evidence="9" type="ORF">C4F49_10390</name>
</gene>
<dbReference type="SUPFAM" id="SSF75005">
    <property type="entry name" value="Arabinanase/levansucrase/invertase"/>
    <property type="match status" value="1"/>
</dbReference>
<feature type="site" description="Important for catalytic activity, responsible for pKa modulation of the active site Glu and correct orientation of both the proton donor and substrate" evidence="6">
    <location>
        <position position="168"/>
    </location>
</feature>
<dbReference type="Gene3D" id="2.115.10.20">
    <property type="entry name" value="Glycosyl hydrolase domain, family 43"/>
    <property type="match status" value="1"/>
</dbReference>
<dbReference type="AlphaFoldDB" id="A0A928YQL5"/>
<dbReference type="RefSeq" id="WP_196934265.1">
    <property type="nucleotide sequence ID" value="NZ_MU158697.1"/>
</dbReference>
<comment type="caution">
    <text evidence="9">The sequence shown here is derived from an EMBL/GenBank/DDBJ whole genome shotgun (WGS) entry which is preliminary data.</text>
</comment>
<dbReference type="Proteomes" id="UP000616201">
    <property type="component" value="Unassembled WGS sequence"/>
</dbReference>
<evidence type="ECO:0000256" key="4">
    <source>
        <dbReference type="ARBA" id="ARBA00023295"/>
    </source>
</evidence>
<name>A0A928YQL5_9SPHI</name>
<feature type="active site" description="Proton donor" evidence="5">
    <location>
        <position position="220"/>
    </location>
</feature>
<evidence type="ECO:0000313" key="10">
    <source>
        <dbReference type="Proteomes" id="UP000616201"/>
    </source>
</evidence>
<dbReference type="Pfam" id="PF04616">
    <property type="entry name" value="Glyco_hydro_43"/>
    <property type="match status" value="1"/>
</dbReference>
<evidence type="ECO:0000256" key="3">
    <source>
        <dbReference type="ARBA" id="ARBA00022801"/>
    </source>
</evidence>
<evidence type="ECO:0000256" key="1">
    <source>
        <dbReference type="ARBA" id="ARBA00004834"/>
    </source>
</evidence>
<dbReference type="PANTHER" id="PTHR43301">
    <property type="entry name" value="ARABINAN ENDO-1,5-ALPHA-L-ARABINOSIDASE"/>
    <property type="match status" value="1"/>
</dbReference>
<keyword evidence="10" id="KW-1185">Reference proteome</keyword>
<dbReference type="GO" id="GO:0005975">
    <property type="term" value="P:carbohydrate metabolic process"/>
    <property type="evidence" value="ECO:0007669"/>
    <property type="project" value="InterPro"/>
</dbReference>
<dbReference type="CDD" id="cd18616">
    <property type="entry name" value="GH43_ABN-like"/>
    <property type="match status" value="1"/>
</dbReference>
<evidence type="ECO:0000256" key="7">
    <source>
        <dbReference type="RuleBase" id="RU361187"/>
    </source>
</evidence>
<keyword evidence="3 7" id="KW-0378">Hydrolase</keyword>
<keyword evidence="4 7" id="KW-0326">Glycosidase</keyword>
<feature type="active site" description="Proton acceptor" evidence="5">
    <location>
        <position position="49"/>
    </location>
</feature>
<accession>A0A928YQL5</accession>
<evidence type="ECO:0000256" key="8">
    <source>
        <dbReference type="SAM" id="SignalP"/>
    </source>
</evidence>
<evidence type="ECO:0000256" key="6">
    <source>
        <dbReference type="PIRSR" id="PIRSR606710-2"/>
    </source>
</evidence>
<evidence type="ECO:0000256" key="5">
    <source>
        <dbReference type="PIRSR" id="PIRSR606710-1"/>
    </source>
</evidence>
<evidence type="ECO:0000313" key="9">
    <source>
        <dbReference type="EMBL" id="MBE8714089.1"/>
    </source>
</evidence>
<proteinExistence type="inferred from homology"/>
<feature type="chain" id="PRO_5037633666" evidence="8">
    <location>
        <begin position="24"/>
        <end position="355"/>
    </location>
</feature>
<dbReference type="InterPro" id="IPR050727">
    <property type="entry name" value="GH43_arabinanases"/>
</dbReference>
<dbReference type="PANTHER" id="PTHR43301:SF3">
    <property type="entry name" value="ARABINAN ENDO-1,5-ALPHA-L-ARABINOSIDASE A-RELATED"/>
    <property type="match status" value="1"/>
</dbReference>